<dbReference type="HOGENOM" id="CLU_006557_2_0_3"/>
<dbReference type="GO" id="GO:0005829">
    <property type="term" value="C:cytosol"/>
    <property type="evidence" value="ECO:0007669"/>
    <property type="project" value="TreeGrafter"/>
</dbReference>
<evidence type="ECO:0000256" key="8">
    <source>
        <dbReference type="ARBA" id="ARBA00023300"/>
    </source>
</evidence>
<keyword evidence="7 10" id="KW-0456">Lyase</keyword>
<comment type="similarity">
    <text evidence="3 10">Belongs to the PEPCase type 1 family.</text>
</comment>
<evidence type="ECO:0000313" key="14">
    <source>
        <dbReference type="EMBL" id="AFZ20440.1"/>
    </source>
</evidence>
<dbReference type="PANTHER" id="PTHR30523">
    <property type="entry name" value="PHOSPHOENOLPYRUVATE CARBOXYLASE"/>
    <property type="match status" value="1"/>
</dbReference>
<dbReference type="Gene3D" id="1.20.1440.90">
    <property type="entry name" value="Phosphoenolpyruvate/pyruvate domain"/>
    <property type="match status" value="1"/>
</dbReference>
<evidence type="ECO:0000256" key="2">
    <source>
        <dbReference type="ARBA" id="ARBA00003670"/>
    </source>
</evidence>
<dbReference type="InterPro" id="IPR021135">
    <property type="entry name" value="PEP_COase"/>
</dbReference>
<dbReference type="HAMAP" id="MF_00595">
    <property type="entry name" value="PEPcase_type1"/>
    <property type="match status" value="1"/>
</dbReference>
<dbReference type="EMBL" id="CP003630">
    <property type="protein sequence ID" value="AFZ20440.1"/>
    <property type="molecule type" value="Genomic_DNA"/>
</dbReference>
<dbReference type="GO" id="GO:0000287">
    <property type="term" value="F:magnesium ion binding"/>
    <property type="evidence" value="ECO:0007669"/>
    <property type="project" value="UniProtKB-UniRule"/>
</dbReference>
<sequence>MSSLIHSSDQEIAASSTSELFLRHRLKVVEDLWGSVLLSECGQELVDLLKQLRDLCSPEGQATDLPESSVPKVIEKLDLNAAIRASRAFALYFQLINIVEQHYEQRDQQLSRRATSKTSTSHQAVPPKQAFPKTNGNLAMGSSNMLNSETHNADPMADFLERSWQDNAASKRESGTFHWLFPHLQQLNVPPQQIQRMIENLDIRLVFTAHPTEITRHTIRAKQRRIARILKQLDQAEEATRSLGLTSSWEIEGYTEQLMEEIRLWWRTDELHQFKPSVLDEVDYTLHYFQEVLFEAIPQLYHRMKQALNSSFPWLTPPVHNFCKFGSWVGSDRDGNPSVTPQVTWETACYQRGLVLEKYMQSVGTLINLLSLSLHWSDVLPELLDSLEQDRSQMPELYEQLAIRYRQEPYRLKLSYVQQRLENTRDRNRRLYNLYDGKPLQQDLNETNNSGVYRSGAEFLAELRLIERSLAVTGLSCQELENLICQVEIYGFNLAHLDIRQESSRHCDTINEIAEYLQILPKPYNELSEAERTQWLTAELKTRRPLIPAEAPFSEKTSETIETFRMLRQLQQEFGAQVCQTYIISMSHEASDLLEVLLLAKEAGLYDPATGKSSVQVVPLFETVEDLKRAPGVMKSLFELPLYRACLAGGYEALNVEPCSDHPQPTNMPSRGALSEQPSTLSPNLQEVMLGYSDSNKDSGFLSSNWEIHKAQKALQKIAEEYGISLRIFHGRGGSVGRGGGPAYEAILAQPGHSINGRIKITEQGEVLASKYSLPELALYHLETVTTAVIQASLLRTGFDDIEPWTQIMEELATRSRAHYRDLIYEQPDLLDFFHQVTPIQEISQLQISSRPSRRGGKKDFSSLRAIPWVFSWTQTRFLLPSWYGVGTALKAFLDEDPEENLKLLRYFYFKWPFFKMVVSKVEMTLAKVDLQIAHHYVRELSSPENLERFERLFDQIASEFNLTRDLILSIAGHKRLLDGDPELQRSVQLRNGTIVPLGFLQVSLLKRLRQHSNQTASGTIIHSRYSKGELLRGALLTINGIAAGMRNTG</sequence>
<accession>K9WJ55</accession>
<evidence type="ECO:0000256" key="11">
    <source>
        <dbReference type="PROSITE-ProRule" id="PRU10111"/>
    </source>
</evidence>
<dbReference type="KEGG" id="mic:Mic7113_4767"/>
<dbReference type="InterPro" id="IPR015813">
    <property type="entry name" value="Pyrv/PenolPyrv_kinase-like_dom"/>
</dbReference>
<dbReference type="InterPro" id="IPR018129">
    <property type="entry name" value="PEP_COase_Lys_AS"/>
</dbReference>
<organism evidence="14 15">
    <name type="scientific">Allocoleopsis franciscana PCC 7113</name>
    <dbReference type="NCBI Taxonomy" id="1173027"/>
    <lineage>
        <taxon>Bacteria</taxon>
        <taxon>Bacillati</taxon>
        <taxon>Cyanobacteriota</taxon>
        <taxon>Cyanophyceae</taxon>
        <taxon>Coleofasciculales</taxon>
        <taxon>Coleofasciculaceae</taxon>
        <taxon>Allocoleopsis</taxon>
        <taxon>Allocoleopsis franciscana</taxon>
    </lineage>
</organism>
<dbReference type="GO" id="GO:0015977">
    <property type="term" value="P:carbon fixation"/>
    <property type="evidence" value="ECO:0007669"/>
    <property type="project" value="UniProtKB-UniRule"/>
</dbReference>
<keyword evidence="8 10" id="KW-0120">Carbon dioxide fixation</keyword>
<comment type="subunit">
    <text evidence="10">Homotetramer.</text>
</comment>
<evidence type="ECO:0000256" key="5">
    <source>
        <dbReference type="ARBA" id="ARBA00022419"/>
    </source>
</evidence>
<dbReference type="InterPro" id="IPR033129">
    <property type="entry name" value="PEPCASE_His_AS"/>
</dbReference>
<evidence type="ECO:0000313" key="15">
    <source>
        <dbReference type="Proteomes" id="UP000010471"/>
    </source>
</evidence>
<evidence type="ECO:0000256" key="13">
    <source>
        <dbReference type="SAM" id="MobiDB-lite"/>
    </source>
</evidence>
<dbReference type="GO" id="GO:0006099">
    <property type="term" value="P:tricarboxylic acid cycle"/>
    <property type="evidence" value="ECO:0007669"/>
    <property type="project" value="InterPro"/>
</dbReference>
<dbReference type="RefSeq" id="WP_015184575.1">
    <property type="nucleotide sequence ID" value="NC_019738.1"/>
</dbReference>
<evidence type="ECO:0000256" key="10">
    <source>
        <dbReference type="HAMAP-Rule" id="MF_00595"/>
    </source>
</evidence>
<evidence type="ECO:0000256" key="7">
    <source>
        <dbReference type="ARBA" id="ARBA00023239"/>
    </source>
</evidence>
<proteinExistence type="inferred from homology"/>
<feature type="active site" evidence="10 12">
    <location>
        <position position="697"/>
    </location>
</feature>
<dbReference type="GO" id="GO:0006107">
    <property type="term" value="P:oxaloacetate metabolic process"/>
    <property type="evidence" value="ECO:0007669"/>
    <property type="project" value="UniProtKB-UniRule"/>
</dbReference>
<dbReference type="STRING" id="1173027.Mic7113_4767"/>
<gene>
    <name evidence="10" type="primary">ppc</name>
    <name evidence="14" type="ORF">Mic7113_4767</name>
</gene>
<dbReference type="PATRIC" id="fig|1173027.3.peg.5292"/>
<feature type="active site" evidence="10 11">
    <location>
        <position position="210"/>
    </location>
</feature>
<protein>
    <recommendedName>
        <fullName evidence="5 10">Phosphoenolpyruvate carboxylase</fullName>
        <shortName evidence="10">PEPC</shortName>
        <shortName evidence="10">PEPCase</shortName>
        <ecNumber evidence="4 10">4.1.1.31</ecNumber>
    </recommendedName>
</protein>
<name>K9WJ55_9CYAN</name>
<feature type="region of interest" description="Disordered" evidence="13">
    <location>
        <begin position="660"/>
        <end position="679"/>
    </location>
</feature>
<evidence type="ECO:0000256" key="9">
    <source>
        <dbReference type="ARBA" id="ARBA00048995"/>
    </source>
</evidence>
<dbReference type="PROSITE" id="PS00781">
    <property type="entry name" value="PEPCASE_1"/>
    <property type="match status" value="1"/>
</dbReference>
<dbReference type="eggNOG" id="COG2352">
    <property type="taxonomic scope" value="Bacteria"/>
</dbReference>
<dbReference type="Proteomes" id="UP000010471">
    <property type="component" value="Chromosome"/>
</dbReference>
<dbReference type="SUPFAM" id="SSF51621">
    <property type="entry name" value="Phosphoenolpyruvate/pyruvate domain"/>
    <property type="match status" value="1"/>
</dbReference>
<feature type="compositionally biased region" description="Polar residues" evidence="13">
    <location>
        <begin position="111"/>
        <end position="123"/>
    </location>
</feature>
<evidence type="ECO:0000256" key="1">
    <source>
        <dbReference type="ARBA" id="ARBA00001946"/>
    </source>
</evidence>
<comment type="cofactor">
    <cofactor evidence="1 10">
        <name>Mg(2+)</name>
        <dbReference type="ChEBI" id="CHEBI:18420"/>
    </cofactor>
</comment>
<feature type="region of interest" description="Disordered" evidence="13">
    <location>
        <begin position="109"/>
        <end position="136"/>
    </location>
</feature>
<dbReference type="PANTHER" id="PTHR30523:SF6">
    <property type="entry name" value="PHOSPHOENOLPYRUVATE CARBOXYLASE"/>
    <property type="match status" value="1"/>
</dbReference>
<evidence type="ECO:0000256" key="6">
    <source>
        <dbReference type="ARBA" id="ARBA00022842"/>
    </source>
</evidence>
<dbReference type="EC" id="4.1.1.31" evidence="4 10"/>
<dbReference type="OrthoDB" id="9768133at2"/>
<keyword evidence="15" id="KW-1185">Reference proteome</keyword>
<keyword evidence="6 10" id="KW-0460">Magnesium</keyword>
<dbReference type="InterPro" id="IPR022805">
    <property type="entry name" value="PEP_COase_bac/pln-type"/>
</dbReference>
<dbReference type="GO" id="GO:0008964">
    <property type="term" value="F:phosphoenolpyruvate carboxylase activity"/>
    <property type="evidence" value="ECO:0007669"/>
    <property type="project" value="UniProtKB-UniRule"/>
</dbReference>
<dbReference type="PRINTS" id="PR00150">
    <property type="entry name" value="PEPCARBXLASE"/>
</dbReference>
<evidence type="ECO:0000256" key="12">
    <source>
        <dbReference type="PROSITE-ProRule" id="PRU10112"/>
    </source>
</evidence>
<comment type="function">
    <text evidence="2 10">Forms oxaloacetate, a four-carbon dicarboxylic acid source for the tricarboxylic acid cycle.</text>
</comment>
<evidence type="ECO:0000256" key="4">
    <source>
        <dbReference type="ARBA" id="ARBA00012305"/>
    </source>
</evidence>
<evidence type="ECO:0000256" key="3">
    <source>
        <dbReference type="ARBA" id="ARBA00008346"/>
    </source>
</evidence>
<reference evidence="14 15" key="1">
    <citation type="submission" date="2012-06" db="EMBL/GenBank/DDBJ databases">
        <title>Finished chromosome of genome of Microcoleus sp. PCC 7113.</title>
        <authorList>
            <consortium name="US DOE Joint Genome Institute"/>
            <person name="Gugger M."/>
            <person name="Coursin T."/>
            <person name="Rippka R."/>
            <person name="Tandeau De Marsac N."/>
            <person name="Huntemann M."/>
            <person name="Wei C.-L."/>
            <person name="Han J."/>
            <person name="Detter J.C."/>
            <person name="Han C."/>
            <person name="Tapia R."/>
            <person name="Chen A."/>
            <person name="Kyrpides N."/>
            <person name="Mavromatis K."/>
            <person name="Markowitz V."/>
            <person name="Szeto E."/>
            <person name="Ivanova N."/>
            <person name="Pagani I."/>
            <person name="Pati A."/>
            <person name="Goodwin L."/>
            <person name="Nordberg H.P."/>
            <person name="Cantor M.N."/>
            <person name="Hua S.X."/>
            <person name="Woyke T."/>
            <person name="Kerfeld C.A."/>
        </authorList>
    </citation>
    <scope>NUCLEOTIDE SEQUENCE [LARGE SCALE GENOMIC DNA]</scope>
    <source>
        <strain evidence="14 15">PCC 7113</strain>
    </source>
</reference>
<comment type="catalytic activity">
    <reaction evidence="9 10">
        <text>oxaloacetate + phosphate = phosphoenolpyruvate + hydrogencarbonate</text>
        <dbReference type="Rhea" id="RHEA:28370"/>
        <dbReference type="ChEBI" id="CHEBI:16452"/>
        <dbReference type="ChEBI" id="CHEBI:17544"/>
        <dbReference type="ChEBI" id="CHEBI:43474"/>
        <dbReference type="ChEBI" id="CHEBI:58702"/>
        <dbReference type="EC" id="4.1.1.31"/>
    </reaction>
</comment>
<dbReference type="AlphaFoldDB" id="K9WJ55"/>
<dbReference type="Pfam" id="PF00311">
    <property type="entry name" value="PEPcase"/>
    <property type="match status" value="1"/>
</dbReference>
<dbReference type="PROSITE" id="PS00393">
    <property type="entry name" value="PEPCASE_2"/>
    <property type="match status" value="1"/>
</dbReference>
<keyword evidence="14" id="KW-0670">Pyruvate</keyword>